<keyword evidence="2" id="KW-0472">Membrane</keyword>
<evidence type="ECO:0000256" key="1">
    <source>
        <dbReference type="SAM" id="MobiDB-lite"/>
    </source>
</evidence>
<organism evidence="3 4">
    <name type="scientific">Knufia obscura</name>
    <dbReference type="NCBI Taxonomy" id="1635080"/>
    <lineage>
        <taxon>Eukaryota</taxon>
        <taxon>Fungi</taxon>
        <taxon>Dikarya</taxon>
        <taxon>Ascomycota</taxon>
        <taxon>Pezizomycotina</taxon>
        <taxon>Eurotiomycetes</taxon>
        <taxon>Chaetothyriomycetidae</taxon>
        <taxon>Chaetothyriales</taxon>
        <taxon>Trichomeriaceae</taxon>
        <taxon>Knufia</taxon>
    </lineage>
</organism>
<feature type="region of interest" description="Disordered" evidence="1">
    <location>
        <begin position="177"/>
        <end position="198"/>
    </location>
</feature>
<keyword evidence="4" id="KW-1185">Reference proteome</keyword>
<dbReference type="Proteomes" id="UP001334248">
    <property type="component" value="Unassembled WGS sequence"/>
</dbReference>
<dbReference type="GeneID" id="90004594"/>
<feature type="transmembrane region" description="Helical" evidence="2">
    <location>
        <begin position="83"/>
        <end position="105"/>
    </location>
</feature>
<dbReference type="RefSeq" id="XP_064724707.1">
    <property type="nucleotide sequence ID" value="XM_064879533.1"/>
</dbReference>
<keyword evidence="2" id="KW-1133">Transmembrane helix</keyword>
<evidence type="ECO:0000313" key="3">
    <source>
        <dbReference type="EMBL" id="KAK5936617.1"/>
    </source>
</evidence>
<sequence>MSNMAARYGPIEDELAAPVEDIRIPAIGEPSKYPGVQNDVPMLMARLARPGPDRAAMAVGIATKNDPFPAPLIAAKITRGAKVLLTGHIASMLMALANIVIASVFRAPILSHATPDNIRPIVVESPKPATRPAPVLGENPIELENSGMKNGGTNSAKVLAAPAKHRHRNGIFLSTKQSTPVAGPVDARSLSNNTDGIPVDSMRKPNMRKVHGRPSVVIISWAAIGRTVAPMPPPTLTSPFAVPSLLLNHCTGKLLLAVYNIDEPRPTSTPAVQKRPPML</sequence>
<comment type="caution">
    <text evidence="3">The sequence shown here is derived from an EMBL/GenBank/DDBJ whole genome shotgun (WGS) entry which is preliminary data.</text>
</comment>
<proteinExistence type="predicted"/>
<name>A0ABR0R7L9_9EURO</name>
<protein>
    <submittedName>
        <fullName evidence="3">Uncharacterized protein</fullName>
    </submittedName>
</protein>
<reference evidence="3 4" key="1">
    <citation type="journal article" date="2023" name="Res Sq">
        <title>Genomic and morphological characterization of Knufia obscura isolated from the Mars 2020 spacecraft assembly facility.</title>
        <authorList>
            <person name="Chander A.M."/>
            <person name="Teixeira M.M."/>
            <person name="Singh N.K."/>
            <person name="Williams M.P."/>
            <person name="Parker C.W."/>
            <person name="Leo P."/>
            <person name="Stajich J.E."/>
            <person name="Torok T."/>
            <person name="Tighe S."/>
            <person name="Mason C.E."/>
            <person name="Venkateswaran K."/>
        </authorList>
    </citation>
    <scope>NUCLEOTIDE SEQUENCE [LARGE SCALE GENOMIC DNA]</scope>
    <source>
        <strain evidence="3 4">CCFEE 5817</strain>
    </source>
</reference>
<dbReference type="EMBL" id="JAVHJV010000026">
    <property type="protein sequence ID" value="KAK5936617.1"/>
    <property type="molecule type" value="Genomic_DNA"/>
</dbReference>
<gene>
    <name evidence="3" type="ORF">PMZ80_011145</name>
</gene>
<evidence type="ECO:0000256" key="2">
    <source>
        <dbReference type="SAM" id="Phobius"/>
    </source>
</evidence>
<accession>A0ABR0R7L9</accession>
<keyword evidence="2" id="KW-0812">Transmembrane</keyword>
<evidence type="ECO:0000313" key="4">
    <source>
        <dbReference type="Proteomes" id="UP001334248"/>
    </source>
</evidence>